<accession>W1YCI4</accession>
<comment type="caution">
    <text evidence="1">The sequence shown here is derived from an EMBL/GenBank/DDBJ whole genome shotgun (WGS) entry which is preliminary data.</text>
</comment>
<dbReference type="GO" id="GO:0000287">
    <property type="term" value="F:magnesium ion binding"/>
    <property type="evidence" value="ECO:0007669"/>
    <property type="project" value="InterPro"/>
</dbReference>
<dbReference type="SUPFAM" id="SSF51649">
    <property type="entry name" value="RuBisCo, C-terminal domain"/>
    <property type="match status" value="1"/>
</dbReference>
<dbReference type="AlphaFoldDB" id="W1YCI4"/>
<reference evidence="1" key="1">
    <citation type="submission" date="2013-12" db="EMBL/GenBank/DDBJ databases">
        <title>A Varibaculum cambriense genome reconstructed from a premature infant gut community with otherwise low bacterial novelty that shifts toward anaerobic metabolism during the third week of life.</title>
        <authorList>
            <person name="Brown C.T."/>
            <person name="Sharon I."/>
            <person name="Thomas B.C."/>
            <person name="Castelle C.J."/>
            <person name="Morowitz M.J."/>
            <person name="Banfield J.F."/>
        </authorList>
    </citation>
    <scope>NUCLEOTIDE SEQUENCE</scope>
</reference>
<evidence type="ECO:0000313" key="1">
    <source>
        <dbReference type="EMBL" id="ETJ40096.1"/>
    </source>
</evidence>
<gene>
    <name evidence="1" type="ORF">Q604_UNBC06002G0001</name>
</gene>
<dbReference type="Gene3D" id="3.20.20.110">
    <property type="entry name" value="Ribulose bisphosphate carboxylase, large subunit, C-terminal domain"/>
    <property type="match status" value="1"/>
</dbReference>
<feature type="non-terminal residue" evidence="1">
    <location>
        <position position="69"/>
    </location>
</feature>
<proteinExistence type="predicted"/>
<protein>
    <submittedName>
        <fullName evidence="1">Ribulose-1,5-bisphosphate carboxylase/oxygenase large subunit</fullName>
    </submittedName>
</protein>
<organism evidence="1">
    <name type="scientific">human gut metagenome</name>
    <dbReference type="NCBI Taxonomy" id="408170"/>
    <lineage>
        <taxon>unclassified sequences</taxon>
        <taxon>metagenomes</taxon>
        <taxon>organismal metagenomes</taxon>
    </lineage>
</organism>
<dbReference type="EMBL" id="AZMM01006002">
    <property type="protein sequence ID" value="ETJ40096.1"/>
    <property type="molecule type" value="Genomic_DNA"/>
</dbReference>
<name>W1YCI4_9ZZZZ</name>
<sequence>IFGADMSIFVSYGGRFTFTEEQCKRISSYIKRPMGLMKAACPAPGGGVTDTRLNELVELYGNDTMFLVG</sequence>
<feature type="non-terminal residue" evidence="1">
    <location>
        <position position="1"/>
    </location>
</feature>
<dbReference type="InterPro" id="IPR036376">
    <property type="entry name" value="RuBisCO_lsu_C_sf"/>
</dbReference>